<dbReference type="Proteomes" id="UP001054252">
    <property type="component" value="Unassembled WGS sequence"/>
</dbReference>
<feature type="compositionally biased region" description="Basic residues" evidence="1">
    <location>
        <begin position="31"/>
        <end position="40"/>
    </location>
</feature>
<feature type="region of interest" description="Disordered" evidence="1">
    <location>
        <begin position="30"/>
        <end position="124"/>
    </location>
</feature>
<accession>A0AAV5K7J4</accession>
<evidence type="ECO:0000313" key="2">
    <source>
        <dbReference type="EMBL" id="GKV19391.1"/>
    </source>
</evidence>
<evidence type="ECO:0000256" key="1">
    <source>
        <dbReference type="SAM" id="MobiDB-lite"/>
    </source>
</evidence>
<comment type="caution">
    <text evidence="2">The sequence shown here is derived from an EMBL/GenBank/DDBJ whole genome shotgun (WGS) entry which is preliminary data.</text>
</comment>
<feature type="compositionally biased region" description="Gly residues" evidence="1">
    <location>
        <begin position="44"/>
        <end position="76"/>
    </location>
</feature>
<reference evidence="2 3" key="1">
    <citation type="journal article" date="2021" name="Commun. Biol.">
        <title>The genome of Shorea leprosula (Dipterocarpaceae) highlights the ecological relevance of drought in aseasonal tropical rainforests.</title>
        <authorList>
            <person name="Ng K.K.S."/>
            <person name="Kobayashi M.J."/>
            <person name="Fawcett J.A."/>
            <person name="Hatakeyama M."/>
            <person name="Paape T."/>
            <person name="Ng C.H."/>
            <person name="Ang C.C."/>
            <person name="Tnah L.H."/>
            <person name="Lee C.T."/>
            <person name="Nishiyama T."/>
            <person name="Sese J."/>
            <person name="O'Brien M.J."/>
            <person name="Copetti D."/>
            <person name="Mohd Noor M.I."/>
            <person name="Ong R.C."/>
            <person name="Putra M."/>
            <person name="Sireger I.Z."/>
            <person name="Indrioko S."/>
            <person name="Kosugi Y."/>
            <person name="Izuno A."/>
            <person name="Isagi Y."/>
            <person name="Lee S.L."/>
            <person name="Shimizu K.K."/>
        </authorList>
    </citation>
    <scope>NUCLEOTIDE SEQUENCE [LARGE SCALE GENOMIC DNA]</scope>
    <source>
        <strain evidence="2">214</strain>
    </source>
</reference>
<evidence type="ECO:0000313" key="3">
    <source>
        <dbReference type="Proteomes" id="UP001054252"/>
    </source>
</evidence>
<name>A0AAV5K7J4_9ROSI</name>
<keyword evidence="3" id="KW-1185">Reference proteome</keyword>
<dbReference type="EMBL" id="BPVZ01000052">
    <property type="protein sequence ID" value="GKV19391.1"/>
    <property type="molecule type" value="Genomic_DNA"/>
</dbReference>
<sequence>MGRVTQLFSETLASLRRLWFCYDHAKFSEPRRRRARRRGRGRGDGGGGGDGDGGGDGGGGGGGGGWGSDGGSGGGWIVSEKEDDEANEAVKKRGRGRPPKQLSVEEEEIRHKKNIQRNRDYRENKKGKFNHLQEQQELFIKFCKEKGITEEFKAFCEKRNLGSKVIQTGGLEGVTAANSSSLGAIVAHQGERPATAYTTPSHPPIDGFTAEAHQNYGQSVAALATQGLLSTNKVTQIQMINAELTEKVEISKDALDLQVRNAVTLGWNLLKKQLQSLPPGSEFLDLPLLDPSLQNQFNEDQTLIGQGHPIDDKVAMQSDDPPVVVPRSFFSFYNWLENEVAREPNAFAPLGDAANIAANARANNVEHEDDANYQRMDEATEVDRCVSMWLRDPDGGEDP</sequence>
<proteinExistence type="predicted"/>
<protein>
    <submittedName>
        <fullName evidence="2">Uncharacterized protein</fullName>
    </submittedName>
</protein>
<organism evidence="2 3">
    <name type="scientific">Rubroshorea leprosula</name>
    <dbReference type="NCBI Taxonomy" id="152421"/>
    <lineage>
        <taxon>Eukaryota</taxon>
        <taxon>Viridiplantae</taxon>
        <taxon>Streptophyta</taxon>
        <taxon>Embryophyta</taxon>
        <taxon>Tracheophyta</taxon>
        <taxon>Spermatophyta</taxon>
        <taxon>Magnoliopsida</taxon>
        <taxon>eudicotyledons</taxon>
        <taxon>Gunneridae</taxon>
        <taxon>Pentapetalae</taxon>
        <taxon>rosids</taxon>
        <taxon>malvids</taxon>
        <taxon>Malvales</taxon>
        <taxon>Dipterocarpaceae</taxon>
        <taxon>Rubroshorea</taxon>
    </lineage>
</organism>
<dbReference type="AlphaFoldDB" id="A0AAV5K7J4"/>
<gene>
    <name evidence="2" type="ORF">SLEP1_g29661</name>
</gene>